<proteinExistence type="predicted"/>
<evidence type="ECO:0000259" key="1">
    <source>
        <dbReference type="Pfam" id="PF18962"/>
    </source>
</evidence>
<dbReference type="EMBL" id="FXTP01000002">
    <property type="protein sequence ID" value="SMO42580.1"/>
    <property type="molecule type" value="Genomic_DNA"/>
</dbReference>
<evidence type="ECO:0000313" key="3">
    <source>
        <dbReference type="Proteomes" id="UP000317557"/>
    </source>
</evidence>
<dbReference type="InterPro" id="IPR026444">
    <property type="entry name" value="Secre_tail"/>
</dbReference>
<evidence type="ECO:0000313" key="2">
    <source>
        <dbReference type="EMBL" id="SMO42580.1"/>
    </source>
</evidence>
<dbReference type="Pfam" id="PF18962">
    <property type="entry name" value="Por_Secre_tail"/>
    <property type="match status" value="1"/>
</dbReference>
<dbReference type="NCBIfam" id="TIGR04183">
    <property type="entry name" value="Por_Secre_tail"/>
    <property type="match status" value="1"/>
</dbReference>
<organism evidence="2 3">
    <name type="scientific">Gracilimonas mengyeensis</name>
    <dbReference type="NCBI Taxonomy" id="1302730"/>
    <lineage>
        <taxon>Bacteria</taxon>
        <taxon>Pseudomonadati</taxon>
        <taxon>Balneolota</taxon>
        <taxon>Balneolia</taxon>
        <taxon>Balneolales</taxon>
        <taxon>Balneolaceae</taxon>
        <taxon>Gracilimonas</taxon>
    </lineage>
</organism>
<keyword evidence="3" id="KW-1185">Reference proteome</keyword>
<sequence>MRRDGHTMCPFRLITNNTMEEYMKRITMTFALILGLIFSGASIVYAQTNGNLVTQWGATERGTTWPILNTAETPDGTGIMGSEEGANQAGWKTIRGGFDAVNLEVGETFVISGQMEFVGSGLGEAYSPIRYALTYEESLGELEHANTDSALWTSSGSYGYEFTPTSGAGTLPNGAGGGGNVWTVINGGWNSTYSNGGYPVGTFDQVPSLAAIVEGTYDWSISYTLNADSTAEVRFYLAEQNDEYYFAGTVTDTAMTTSINAINFGLGENMEDAATLTEFNVSGVTYYKGDPIDVPLPPFESHYLTQWGADERYSDWPVLRDSSSLDGDASMGGTGETVNGWASLIGAFDYNVGAEMGEAVIVRGEMTIDGSLGAGYTPIRYAFLNLESGATLNNAYTDSAAWSGTSSSTGYSFMPRSGAADLANGNGGSGTAWWFANSNWLSTYGNNGPMGTYLQVPSLAEMEAGTYEWAMSVHPIDSLTNEIRFYMIHEDEEYYFGGTVQDTATTTSFNAVAFGFQGAEGFTQVDFEAVEVDKGDPIEVPLPPFDSHYLTQWGADSRYQGWPILRDSTSGEYLAGDAGMGGNGEPADGWASLIGAFDYDVQAEAGSALILSGEMTLNGSLGAGYTPLRFALANFEDLGELNNAYTDSAYWSQPSTNSSGYSFMPLSGAGDLANGNGGSGTNWWYANSNWLSTYGNNAPIGTFTPIPYLAEMEAGTYEWAISVEPIDDLTNEIRFYFIHEEDDYYYAGTIQDTASTTTFNAVAFGFQGVDGFTQVNFEAVEVDKGDPIEVPEPAFYDHYIPTGSFGFLGGKYGGDWTLTPGEFTGNTSVSGSAATDWAAVRAGFEVPSTPGSGDEAALVIEDASLSFAGGGFEEADSFLFGVFEAADAGVVDSTEERGYEWTGSEAMHTGYLVNPLAGTVSAIDNGVWYDATAETATEIGAVSSTGTPTAGDYDLSISVQPGTGGMIVKVSLMKEDGSFSFEGSFVDANSTATTFNGLNFAVNNSSTTGLDIEDVEITQGAGLAVSNEAERSNALPKVFALEQNYPNPFNPTTNINFDLPKSADVQLTVFNMLGQKVMTLVNERMQAGAHNVTFDARNLASGMYVYRIQAGDFTSTKKMMLIK</sequence>
<dbReference type="Proteomes" id="UP000317557">
    <property type="component" value="Unassembled WGS sequence"/>
</dbReference>
<gene>
    <name evidence="2" type="ORF">SAMN06265219_10251</name>
</gene>
<dbReference type="AlphaFoldDB" id="A0A521B7C0"/>
<accession>A0A521B7C0</accession>
<dbReference type="Gene3D" id="2.60.40.4070">
    <property type="match status" value="1"/>
</dbReference>
<reference evidence="2 3" key="1">
    <citation type="submission" date="2017-05" db="EMBL/GenBank/DDBJ databases">
        <authorList>
            <person name="Varghese N."/>
            <person name="Submissions S."/>
        </authorList>
    </citation>
    <scope>NUCLEOTIDE SEQUENCE [LARGE SCALE GENOMIC DNA]</scope>
    <source>
        <strain evidence="2 3">DSM 21985</strain>
    </source>
</reference>
<feature type="domain" description="Secretion system C-terminal sorting" evidence="1">
    <location>
        <begin position="1045"/>
        <end position="1120"/>
    </location>
</feature>
<name>A0A521B7C0_9BACT</name>
<protein>
    <submittedName>
        <fullName evidence="2">Por secretion system C-terminal sorting domain-containing protein</fullName>
    </submittedName>
</protein>